<protein>
    <submittedName>
        <fullName evidence="1">Uncharacterized protein</fullName>
    </submittedName>
</protein>
<sequence>MEGKINILKDFQTVIQKALTNFKKSPKDRLSLEYIQTRLELLENDWSSFKSTKTQLYGQYKLEDILGQKVAEIYDSTEDTYITCKCLMKSTLNKISVSESQIQNSGPNSNNSNSSKSSNSFVKLPKITIPTFSGKYSEWTTFHDLFISLVHNNTSLDNVQKLHYLKSHLTGEAEQLIRHTPITDANYSECWSLLEKRYANKKYLTNCILKRLFGQKRLNVESASSLKDLLDTTTDCLCALKNLNINVSTWDVIIIHIVTFKLDNETRKQWELSISNDSSNELPTFEQFKIFIESRFRALECIEPRKAVAHQVNHSSHVHSSKAMLATKSSNIRCEYCSEPHKLCFCKEFSKQSTDSRREFVAKNKICFNCLGSNHTVYDCKKQTFCRICKKRHHSLLHPNRGPSAENDSQNAPAKSTIDNASASTSDNQVVSCFSTRKIPKPRQVLLATALIKAENRMGELQTVRALLDQGSQACFITEATAQFLRLKKIPVRGIVSGLGDERPTISKYMVNLTIKSTVDHEFQLNIKAYVLTNITSYLPERSVSTNSIDLININNLCLADPYFSTPNKIDLLLGADVYCYIMKEGIVKSPTCNIMAQNTTLGWVLSGVVSTSKESSNIHTNNISVHCAQFNEDQLLKKFWEIEEQTSTKKILSPEEQKCEELYTKTTKRDDTGRYIVHLPFRDNNPACKAGGSRDIAEIRFKSLEKRLNKDTDLKQKYTEVINEYLQLGHLRAVKRDDNKRNEAVYLPHHAVIRDDKITTKVRVVFNASEKNKKGVSLNDTLMVGPTLQADLRHTILRWRVHAIGIVADIIKMYRQVRVADEDAVYQRILWRDDPKKSIEDYELVTVTFGTASAPYQAVRTLHQVAYDEGDKYPLAAAKVLNSFYMDDLMTGSNTTEEGVEICKQMIELLEKGGFILQKWNSNNQQLLDRISSMHRNEVVQQLDQTQLNKDQQYIINKDRKTEEKDIEIKLDSTIKILGLTWNRHEDCFQYSVNLPPLTTTPVTKRSIVSDIARLFDPLGWLAPSVVLAKMFIQKLWLAGVSWDEELTTELKTEWSTYREELILLTKIQVPRWLSTSSNDELELHGFSDASKAAYSAVVYLRTIDATGNIKVSLLAAKTRVAPIKQISIPRLELCGAVLLAKLLAETAEVLNIPEGRIFAWTDSTVVLSWLSSHPSRWKTFVANRTSEILGTVSSTQWFHVSTKHNPADCASRGLLPSSLVGNELWFSGPAFLRNKLIEFNRPKNLKIDLEQIIKVHTTAVSPIVNSFFDNYSSLRKLVRVVAYCRRFLRKNKHNSKHLKNYEIEEALQTCIRVTQITTFKDEYIQLKEKGNLNSRSSKLKSLCPFLDNLGIMRVRGRLEKSQMDEQAKHPIILPHSSHLTHLIVADAHERTLHGGPQLMSNFLRSAYWIIGARSLVQQYVRKCVTCVKQKASVRNQIMGDLPSVRCTPARPFLHSGVDYAGPISIRTTKGRGHHAYKGYICLFVCMSTRAIHLEVVSDMSTQAFLAAFRRFVSRRGHCAKLWSDNGTNFVGASRELQELASIQPAIIEHLEANNTEWHFIPPHAPNFGGLWEAGVKSTKFHLKRVIGDSTLTYEELTTFLNQVEACLNSRPISVINFTDPGEPLPLTPGHFLIGEPLVNVPDKNFESSNVNYLTRWQFVQRMLQSFWKRWSHEYLSNFMNRYKWASQVPEPNIGDVVLIKEDDLPPSRWLLGRVIEKHPGADSVTRVVTLRTKSSVIKRPTSKLCVLPVADQ</sequence>
<accession>A0ACC2R834</accession>
<gene>
    <name evidence="1" type="ORF">PYW08_001371</name>
</gene>
<organism evidence="1 2">
    <name type="scientific">Mythimna loreyi</name>
    <dbReference type="NCBI Taxonomy" id="667449"/>
    <lineage>
        <taxon>Eukaryota</taxon>
        <taxon>Metazoa</taxon>
        <taxon>Ecdysozoa</taxon>
        <taxon>Arthropoda</taxon>
        <taxon>Hexapoda</taxon>
        <taxon>Insecta</taxon>
        <taxon>Pterygota</taxon>
        <taxon>Neoptera</taxon>
        <taxon>Endopterygota</taxon>
        <taxon>Lepidoptera</taxon>
        <taxon>Glossata</taxon>
        <taxon>Ditrysia</taxon>
        <taxon>Noctuoidea</taxon>
        <taxon>Noctuidae</taxon>
        <taxon>Noctuinae</taxon>
        <taxon>Hadenini</taxon>
        <taxon>Mythimna</taxon>
    </lineage>
</organism>
<dbReference type="Proteomes" id="UP001231649">
    <property type="component" value="Chromosome 11"/>
</dbReference>
<keyword evidence="2" id="KW-1185">Reference proteome</keyword>
<dbReference type="EMBL" id="CM056787">
    <property type="protein sequence ID" value="KAJ8733073.1"/>
    <property type="molecule type" value="Genomic_DNA"/>
</dbReference>
<proteinExistence type="predicted"/>
<evidence type="ECO:0000313" key="1">
    <source>
        <dbReference type="EMBL" id="KAJ8733073.1"/>
    </source>
</evidence>
<comment type="caution">
    <text evidence="1">The sequence shown here is derived from an EMBL/GenBank/DDBJ whole genome shotgun (WGS) entry which is preliminary data.</text>
</comment>
<evidence type="ECO:0000313" key="2">
    <source>
        <dbReference type="Proteomes" id="UP001231649"/>
    </source>
</evidence>
<reference evidence="1" key="1">
    <citation type="submission" date="2023-03" db="EMBL/GenBank/DDBJ databases">
        <title>Chromosome-level genomes of two armyworms, Mythimna separata and Mythimna loreyi, provide insights into the biosynthesis and reception of sex pheromones.</title>
        <authorList>
            <person name="Zhao H."/>
        </authorList>
    </citation>
    <scope>NUCLEOTIDE SEQUENCE</scope>
    <source>
        <strain evidence="1">BeijingLab</strain>
    </source>
</reference>
<name>A0ACC2R834_9NEOP</name>